<evidence type="ECO:0000313" key="1">
    <source>
        <dbReference type="EMBL" id="RDX61008.1"/>
    </source>
</evidence>
<protein>
    <submittedName>
        <fullName evidence="1">Uncharacterized protein</fullName>
    </submittedName>
</protein>
<reference evidence="1" key="1">
    <citation type="submission" date="2018-05" db="EMBL/GenBank/DDBJ databases">
        <title>Draft genome of Mucuna pruriens seed.</title>
        <authorList>
            <person name="Nnadi N.E."/>
            <person name="Vos R."/>
            <person name="Hasami M.H."/>
            <person name="Devisetty U.K."/>
            <person name="Aguiy J.C."/>
        </authorList>
    </citation>
    <scope>NUCLEOTIDE SEQUENCE [LARGE SCALE GENOMIC DNA]</scope>
    <source>
        <strain evidence="1">JCA_2017</strain>
    </source>
</reference>
<sequence>MAGFKNVIDRSILETILNKDTIKGICDSLKKKYQRIACVQWAQRQALQKEYKVLSMTEGESVNDYFAHTLIIVNKL</sequence>
<keyword evidence="2" id="KW-1185">Reference proteome</keyword>
<dbReference type="AlphaFoldDB" id="A0A371E4P6"/>
<name>A0A371E4P6_MUCPR</name>
<accession>A0A371E4P6</accession>
<organism evidence="1 2">
    <name type="scientific">Mucuna pruriens</name>
    <name type="common">Velvet bean</name>
    <name type="synonym">Dolichos pruriens</name>
    <dbReference type="NCBI Taxonomy" id="157652"/>
    <lineage>
        <taxon>Eukaryota</taxon>
        <taxon>Viridiplantae</taxon>
        <taxon>Streptophyta</taxon>
        <taxon>Embryophyta</taxon>
        <taxon>Tracheophyta</taxon>
        <taxon>Spermatophyta</taxon>
        <taxon>Magnoliopsida</taxon>
        <taxon>eudicotyledons</taxon>
        <taxon>Gunneridae</taxon>
        <taxon>Pentapetalae</taxon>
        <taxon>rosids</taxon>
        <taxon>fabids</taxon>
        <taxon>Fabales</taxon>
        <taxon>Fabaceae</taxon>
        <taxon>Papilionoideae</taxon>
        <taxon>50 kb inversion clade</taxon>
        <taxon>NPAAA clade</taxon>
        <taxon>indigoferoid/millettioid clade</taxon>
        <taxon>Phaseoleae</taxon>
        <taxon>Mucuna</taxon>
    </lineage>
</organism>
<dbReference type="EMBL" id="QJKJ01016422">
    <property type="protein sequence ID" value="RDX61008.1"/>
    <property type="molecule type" value="Genomic_DNA"/>
</dbReference>
<evidence type="ECO:0000313" key="2">
    <source>
        <dbReference type="Proteomes" id="UP000257109"/>
    </source>
</evidence>
<comment type="caution">
    <text evidence="1">The sequence shown here is derived from an EMBL/GenBank/DDBJ whole genome shotgun (WGS) entry which is preliminary data.</text>
</comment>
<gene>
    <name evidence="1" type="ORF">CR513_60806</name>
</gene>
<feature type="non-terminal residue" evidence="1">
    <location>
        <position position="1"/>
    </location>
</feature>
<dbReference type="Proteomes" id="UP000257109">
    <property type="component" value="Unassembled WGS sequence"/>
</dbReference>
<proteinExistence type="predicted"/>